<dbReference type="GO" id="GO:0046872">
    <property type="term" value="F:metal ion binding"/>
    <property type="evidence" value="ECO:0007669"/>
    <property type="project" value="UniProtKB-KW"/>
</dbReference>
<dbReference type="EMBL" id="JARKIF010000001">
    <property type="protein sequence ID" value="KAJ7650936.1"/>
    <property type="molecule type" value="Genomic_DNA"/>
</dbReference>
<evidence type="ECO:0000313" key="10">
    <source>
        <dbReference type="Proteomes" id="UP001221142"/>
    </source>
</evidence>
<dbReference type="AlphaFoldDB" id="A0AAD7FZ20"/>
<evidence type="ECO:0000256" key="6">
    <source>
        <dbReference type="ARBA" id="ARBA00023004"/>
    </source>
</evidence>
<accession>A0AAD7FZ20</accession>
<feature type="domain" description="Heme haloperoxidase family profile" evidence="8">
    <location>
        <begin position="69"/>
        <end position="247"/>
    </location>
</feature>
<dbReference type="InterPro" id="IPR000028">
    <property type="entry name" value="Chloroperoxidase"/>
</dbReference>
<reference evidence="9" key="1">
    <citation type="submission" date="2023-03" db="EMBL/GenBank/DDBJ databases">
        <title>Massive genome expansion in bonnet fungi (Mycena s.s.) driven by repeated elements and novel gene families across ecological guilds.</title>
        <authorList>
            <consortium name="Lawrence Berkeley National Laboratory"/>
            <person name="Harder C.B."/>
            <person name="Miyauchi S."/>
            <person name="Viragh M."/>
            <person name="Kuo A."/>
            <person name="Thoen E."/>
            <person name="Andreopoulos B."/>
            <person name="Lu D."/>
            <person name="Skrede I."/>
            <person name="Drula E."/>
            <person name="Henrissat B."/>
            <person name="Morin E."/>
            <person name="Kohler A."/>
            <person name="Barry K."/>
            <person name="LaButti K."/>
            <person name="Morin E."/>
            <person name="Salamov A."/>
            <person name="Lipzen A."/>
            <person name="Mereny Z."/>
            <person name="Hegedus B."/>
            <person name="Baldrian P."/>
            <person name="Stursova M."/>
            <person name="Weitz H."/>
            <person name="Taylor A."/>
            <person name="Grigoriev I.V."/>
            <person name="Nagy L.G."/>
            <person name="Martin F."/>
            <person name="Kauserud H."/>
        </authorList>
    </citation>
    <scope>NUCLEOTIDE SEQUENCE</scope>
    <source>
        <strain evidence="9">9284</strain>
    </source>
</reference>
<dbReference type="PANTHER" id="PTHR33577:SF19">
    <property type="entry name" value="HEME HALOPEROXIDASE FAMILY PROFILE DOMAIN-CONTAINING PROTEIN-RELATED"/>
    <property type="match status" value="1"/>
</dbReference>
<evidence type="ECO:0000313" key="9">
    <source>
        <dbReference type="EMBL" id="KAJ7650936.1"/>
    </source>
</evidence>
<dbReference type="Proteomes" id="UP001221142">
    <property type="component" value="Unassembled WGS sequence"/>
</dbReference>
<sequence>MGTKFTQVFIRTAGLYQLDVPTCLSFCYKIRLVFVPLSKVQGFPMNSLKITFKLIVAAAVANAFQGTSGSHQWVAPTASDLRSPCPGLNTLANHGYLPRNGRNISVPMLLDAALEGFNVGADAIIQAAKVGLLSGDAPTTLDLNALALHNLVEHDVSLSRGDLFVTGDNLHFNETIFSTLANSNPGKDYYDTTSMAGVMDARLAISLATNPQITNTPKEINVRIRESSFVLSVMGNLTSGVAPKEFV</sequence>
<dbReference type="GO" id="GO:0004601">
    <property type="term" value="F:peroxidase activity"/>
    <property type="evidence" value="ECO:0007669"/>
    <property type="project" value="UniProtKB-KW"/>
</dbReference>
<dbReference type="SUPFAM" id="SSF47571">
    <property type="entry name" value="Cloroperoxidase"/>
    <property type="match status" value="1"/>
</dbReference>
<evidence type="ECO:0000256" key="1">
    <source>
        <dbReference type="ARBA" id="ARBA00001970"/>
    </source>
</evidence>
<comment type="caution">
    <text evidence="9">The sequence shown here is derived from an EMBL/GenBank/DDBJ whole genome shotgun (WGS) entry which is preliminary data.</text>
</comment>
<comment type="similarity">
    <text evidence="7">Belongs to the chloroperoxidase family.</text>
</comment>
<gene>
    <name evidence="9" type="ORF">FB45DRAFT_889147</name>
</gene>
<dbReference type="InterPro" id="IPR036851">
    <property type="entry name" value="Chloroperoxidase-like_sf"/>
</dbReference>
<dbReference type="PROSITE" id="PS51405">
    <property type="entry name" value="HEME_HALOPEROXIDASE"/>
    <property type="match status" value="1"/>
</dbReference>
<dbReference type="Pfam" id="PF01328">
    <property type="entry name" value="Peroxidase_2"/>
    <property type="match status" value="1"/>
</dbReference>
<evidence type="ECO:0000256" key="2">
    <source>
        <dbReference type="ARBA" id="ARBA00022559"/>
    </source>
</evidence>
<comment type="cofactor">
    <cofactor evidence="1">
        <name>heme b</name>
        <dbReference type="ChEBI" id="CHEBI:60344"/>
    </cofactor>
</comment>
<evidence type="ECO:0000256" key="3">
    <source>
        <dbReference type="ARBA" id="ARBA00022617"/>
    </source>
</evidence>
<organism evidence="9 10">
    <name type="scientific">Roridomyces roridus</name>
    <dbReference type="NCBI Taxonomy" id="1738132"/>
    <lineage>
        <taxon>Eukaryota</taxon>
        <taxon>Fungi</taxon>
        <taxon>Dikarya</taxon>
        <taxon>Basidiomycota</taxon>
        <taxon>Agaricomycotina</taxon>
        <taxon>Agaricomycetes</taxon>
        <taxon>Agaricomycetidae</taxon>
        <taxon>Agaricales</taxon>
        <taxon>Marasmiineae</taxon>
        <taxon>Mycenaceae</taxon>
        <taxon>Roridomyces</taxon>
    </lineage>
</organism>
<evidence type="ECO:0000256" key="5">
    <source>
        <dbReference type="ARBA" id="ARBA00023002"/>
    </source>
</evidence>
<protein>
    <submittedName>
        <fullName evidence="9">Chloroperoxidase</fullName>
    </submittedName>
</protein>
<keyword evidence="10" id="KW-1185">Reference proteome</keyword>
<dbReference type="Gene3D" id="1.10.489.10">
    <property type="entry name" value="Chloroperoxidase-like"/>
    <property type="match status" value="1"/>
</dbReference>
<evidence type="ECO:0000256" key="4">
    <source>
        <dbReference type="ARBA" id="ARBA00022723"/>
    </source>
</evidence>
<keyword evidence="3" id="KW-0349">Heme</keyword>
<dbReference type="PANTHER" id="PTHR33577">
    <property type="entry name" value="STERIGMATOCYSTIN BIOSYNTHESIS PEROXIDASE STCC-RELATED"/>
    <property type="match status" value="1"/>
</dbReference>
<name>A0AAD7FZ20_9AGAR</name>
<keyword evidence="2" id="KW-0575">Peroxidase</keyword>
<keyword evidence="6" id="KW-0408">Iron</keyword>
<keyword evidence="5" id="KW-0560">Oxidoreductase</keyword>
<keyword evidence="4" id="KW-0479">Metal-binding</keyword>
<evidence type="ECO:0000256" key="7">
    <source>
        <dbReference type="ARBA" id="ARBA00025795"/>
    </source>
</evidence>
<proteinExistence type="inferred from homology"/>
<evidence type="ECO:0000259" key="8">
    <source>
        <dbReference type="PROSITE" id="PS51405"/>
    </source>
</evidence>